<evidence type="ECO:0000313" key="2">
    <source>
        <dbReference type="EMBL" id="KAK3769567.1"/>
    </source>
</evidence>
<feature type="region of interest" description="Disordered" evidence="1">
    <location>
        <begin position="46"/>
        <end position="71"/>
    </location>
</feature>
<dbReference type="EMBL" id="JAWDGP010003905">
    <property type="protein sequence ID" value="KAK3769567.1"/>
    <property type="molecule type" value="Genomic_DNA"/>
</dbReference>
<feature type="compositionally biased region" description="Basic and acidic residues" evidence="1">
    <location>
        <begin position="61"/>
        <end position="71"/>
    </location>
</feature>
<feature type="compositionally biased region" description="Basic and acidic residues" evidence="1">
    <location>
        <begin position="1"/>
        <end position="18"/>
    </location>
</feature>
<protein>
    <submittedName>
        <fullName evidence="2">Uncharacterized protein</fullName>
    </submittedName>
</protein>
<gene>
    <name evidence="2" type="ORF">RRG08_044762</name>
</gene>
<sequence>MTKEERVGREGKEMRGRNIEPSTSSSRFSHFFLKSQHEHACSDRKYLTRHRNGKSSLSRSETGRVDRDELHERREADVKEFLRQTESDGYLPMPGWVVLDREVSLDSPLKAHG</sequence>
<name>A0AAE0ZHR4_9GAST</name>
<proteinExistence type="predicted"/>
<feature type="region of interest" description="Disordered" evidence="1">
    <location>
        <begin position="1"/>
        <end position="30"/>
    </location>
</feature>
<keyword evidence="3" id="KW-1185">Reference proteome</keyword>
<dbReference type="Proteomes" id="UP001283361">
    <property type="component" value="Unassembled WGS sequence"/>
</dbReference>
<evidence type="ECO:0000313" key="3">
    <source>
        <dbReference type="Proteomes" id="UP001283361"/>
    </source>
</evidence>
<accession>A0AAE0ZHR4</accession>
<comment type="caution">
    <text evidence="2">The sequence shown here is derived from an EMBL/GenBank/DDBJ whole genome shotgun (WGS) entry which is preliminary data.</text>
</comment>
<dbReference type="AlphaFoldDB" id="A0AAE0ZHR4"/>
<organism evidence="2 3">
    <name type="scientific">Elysia crispata</name>
    <name type="common">lettuce slug</name>
    <dbReference type="NCBI Taxonomy" id="231223"/>
    <lineage>
        <taxon>Eukaryota</taxon>
        <taxon>Metazoa</taxon>
        <taxon>Spiralia</taxon>
        <taxon>Lophotrochozoa</taxon>
        <taxon>Mollusca</taxon>
        <taxon>Gastropoda</taxon>
        <taxon>Heterobranchia</taxon>
        <taxon>Euthyneura</taxon>
        <taxon>Panpulmonata</taxon>
        <taxon>Sacoglossa</taxon>
        <taxon>Placobranchoidea</taxon>
        <taxon>Plakobranchidae</taxon>
        <taxon>Elysia</taxon>
    </lineage>
</organism>
<evidence type="ECO:0000256" key="1">
    <source>
        <dbReference type="SAM" id="MobiDB-lite"/>
    </source>
</evidence>
<reference evidence="2" key="1">
    <citation type="journal article" date="2023" name="G3 (Bethesda)">
        <title>A reference genome for the long-term kleptoplast-retaining sea slug Elysia crispata morphotype clarki.</title>
        <authorList>
            <person name="Eastman K.E."/>
            <person name="Pendleton A.L."/>
            <person name="Shaikh M.A."/>
            <person name="Suttiyut T."/>
            <person name="Ogas R."/>
            <person name="Tomko P."/>
            <person name="Gavelis G."/>
            <person name="Widhalm J.R."/>
            <person name="Wisecaver J.H."/>
        </authorList>
    </citation>
    <scope>NUCLEOTIDE SEQUENCE</scope>
    <source>
        <strain evidence="2">ECLA1</strain>
    </source>
</reference>